<gene>
    <name evidence="2" type="ORF">TBIB3V08_LOCUS974</name>
</gene>
<dbReference type="EMBL" id="OD564451">
    <property type="protein sequence ID" value="CAD7438381.1"/>
    <property type="molecule type" value="Genomic_DNA"/>
</dbReference>
<feature type="compositionally biased region" description="Low complexity" evidence="1">
    <location>
        <begin position="161"/>
        <end position="172"/>
    </location>
</feature>
<dbReference type="InterPro" id="IPR049916">
    <property type="entry name" value="WDR72-like"/>
</dbReference>
<name>A0A7R9HY72_9NEOP</name>
<sequence length="300" mass="33408">MFALAGCVAWEIANLGRTQWNGARQSTRTALNWASKAEEENEDLFTAQQAQIKQGWSLLATLHCVLLPDKVVQAGSKTFKRPQVEMMARRWQHHCLEVREAAQALLLAELGRLGPKGRKALVDSWAQYLPNFTSDTQAVSQGNVPATHQSQTAANGSTPSHQVDSVQQQQQQHHMEEDDEEEEGVEEFCIRKPSSAAEMKRKQTTAVVLLGVIGAEFGQDITDAGTKRRTSEDLRRKSSVVEGFGIGNNNLARLTMGSTQPHEDMRSYLYKEVAALILKTEINGQRFRCADHMASHLQKI</sequence>
<feature type="region of interest" description="Disordered" evidence="1">
    <location>
        <begin position="138"/>
        <end position="184"/>
    </location>
</feature>
<reference evidence="2" key="1">
    <citation type="submission" date="2020-11" db="EMBL/GenBank/DDBJ databases">
        <authorList>
            <person name="Tran Van P."/>
        </authorList>
    </citation>
    <scope>NUCLEOTIDE SEQUENCE</scope>
</reference>
<feature type="compositionally biased region" description="Polar residues" evidence="1">
    <location>
        <begin position="138"/>
        <end position="160"/>
    </location>
</feature>
<evidence type="ECO:0000313" key="2">
    <source>
        <dbReference type="EMBL" id="CAD7438381.1"/>
    </source>
</evidence>
<dbReference type="PANTHER" id="PTHR44099">
    <property type="entry name" value="RABCONNECTIN-3B, ISOFORM A"/>
    <property type="match status" value="1"/>
</dbReference>
<accession>A0A7R9HY72</accession>
<dbReference type="GO" id="GO:0005737">
    <property type="term" value="C:cytoplasm"/>
    <property type="evidence" value="ECO:0007669"/>
    <property type="project" value="TreeGrafter"/>
</dbReference>
<evidence type="ECO:0000256" key="1">
    <source>
        <dbReference type="SAM" id="MobiDB-lite"/>
    </source>
</evidence>
<protein>
    <submittedName>
        <fullName evidence="2">Uncharacterized protein</fullName>
    </submittedName>
</protein>
<organism evidence="2">
    <name type="scientific">Timema bartmani</name>
    <dbReference type="NCBI Taxonomy" id="61472"/>
    <lineage>
        <taxon>Eukaryota</taxon>
        <taxon>Metazoa</taxon>
        <taxon>Ecdysozoa</taxon>
        <taxon>Arthropoda</taxon>
        <taxon>Hexapoda</taxon>
        <taxon>Insecta</taxon>
        <taxon>Pterygota</taxon>
        <taxon>Neoptera</taxon>
        <taxon>Polyneoptera</taxon>
        <taxon>Phasmatodea</taxon>
        <taxon>Timematodea</taxon>
        <taxon>Timematoidea</taxon>
        <taxon>Timematidae</taxon>
        <taxon>Timema</taxon>
    </lineage>
</organism>
<dbReference type="PANTHER" id="PTHR44099:SF4">
    <property type="entry name" value="RABCONNECTIN-3B, ISOFORM A"/>
    <property type="match status" value="1"/>
</dbReference>
<dbReference type="AlphaFoldDB" id="A0A7R9HY72"/>
<proteinExistence type="predicted"/>